<evidence type="ECO:0000259" key="1">
    <source>
        <dbReference type="Pfam" id="PF13683"/>
    </source>
</evidence>
<organism evidence="2 3">
    <name type="scientific">Bordetella holmesii CDC-H585-BH</name>
    <dbReference type="NCBI Taxonomy" id="1331206"/>
    <lineage>
        <taxon>Bacteria</taxon>
        <taxon>Pseudomonadati</taxon>
        <taxon>Pseudomonadota</taxon>
        <taxon>Betaproteobacteria</taxon>
        <taxon>Burkholderiales</taxon>
        <taxon>Alcaligenaceae</taxon>
        <taxon>Bordetella</taxon>
    </lineage>
</organism>
<dbReference type="EMBL" id="JFZZ01000044">
    <property type="protein sequence ID" value="KAK96049.1"/>
    <property type="molecule type" value="Genomic_DNA"/>
</dbReference>
<dbReference type="Pfam" id="PF13683">
    <property type="entry name" value="rve_3"/>
    <property type="match status" value="1"/>
</dbReference>
<dbReference type="Proteomes" id="UP000026682">
    <property type="component" value="Unassembled WGS sequence"/>
</dbReference>
<dbReference type="InterPro" id="IPR001584">
    <property type="entry name" value="Integrase_cat-core"/>
</dbReference>
<dbReference type="GO" id="GO:0015074">
    <property type="term" value="P:DNA integration"/>
    <property type="evidence" value="ECO:0007669"/>
    <property type="project" value="InterPro"/>
</dbReference>
<proteinExistence type="predicted"/>
<feature type="domain" description="Integrase catalytic" evidence="1">
    <location>
        <begin position="2"/>
        <end position="41"/>
    </location>
</feature>
<name>A0A158M631_9BORD</name>
<dbReference type="AlphaFoldDB" id="A0A158M631"/>
<evidence type="ECO:0000313" key="3">
    <source>
        <dbReference type="Proteomes" id="UP000026682"/>
    </source>
</evidence>
<gene>
    <name evidence="2" type="ORF">L497_3517</name>
</gene>
<accession>A0A158M631</accession>
<comment type="caution">
    <text evidence="2">The sequence shown here is derived from an EMBL/GenBank/DDBJ whole genome shotgun (WGS) entry which is preliminary data.</text>
</comment>
<sequence length="57" mass="6909">MREWAYAHTYQNSQHRADAMKSWLHHYNWHRPHQGIGRAVPISRLNLDEYNLLTVHT</sequence>
<dbReference type="PATRIC" id="fig|1331206.3.peg.1153"/>
<reference evidence="2 3" key="1">
    <citation type="submission" date="2014-03" db="EMBL/GenBank/DDBJ databases">
        <title>Genome sequence of Bordetella holmseii.</title>
        <authorList>
            <person name="Harvill E."/>
            <person name="Goodfield L.L."/>
            <person name="Ivanov Y."/>
            <person name="Meyer J.A."/>
            <person name="Newth C."/>
            <person name="Cassiday P."/>
            <person name="Tondella M.L."/>
            <person name="Liao P."/>
            <person name="Zimmerman J."/>
            <person name="Meert K."/>
            <person name="Wessel D."/>
            <person name="Berger J."/>
            <person name="Dean J.M."/>
            <person name="Holubkov R."/>
            <person name="Burr J."/>
            <person name="Liu T."/>
            <person name="Brinkac L.M."/>
            <person name="Sanka R."/>
            <person name="Kim M."/>
            <person name="Losada L."/>
        </authorList>
    </citation>
    <scope>NUCLEOTIDE SEQUENCE [LARGE SCALE GENOMIC DNA]</scope>
    <source>
        <strain evidence="2 3">CDC-H585-BH</strain>
    </source>
</reference>
<protein>
    <submittedName>
        <fullName evidence="2">Transposase, IS481 family</fullName>
    </submittedName>
</protein>
<evidence type="ECO:0000313" key="2">
    <source>
        <dbReference type="EMBL" id="KAK96049.1"/>
    </source>
</evidence>